<protein>
    <submittedName>
        <fullName evidence="2">Transcriptional regulator</fullName>
    </submittedName>
</protein>
<dbReference type="CDD" id="cd00093">
    <property type="entry name" value="HTH_XRE"/>
    <property type="match status" value="1"/>
</dbReference>
<dbReference type="SUPFAM" id="SSF47413">
    <property type="entry name" value="lambda repressor-like DNA-binding domains"/>
    <property type="match status" value="1"/>
</dbReference>
<name>A0A3P1SHM5_9ACTO</name>
<dbReference type="RefSeq" id="WP_124868007.1">
    <property type="nucleotide sequence ID" value="NZ_RQZF01000001.1"/>
</dbReference>
<proteinExistence type="predicted"/>
<dbReference type="GO" id="GO:0003677">
    <property type="term" value="F:DNA binding"/>
    <property type="evidence" value="ECO:0007669"/>
    <property type="project" value="InterPro"/>
</dbReference>
<dbReference type="InterPro" id="IPR010982">
    <property type="entry name" value="Lambda_DNA-bd_dom_sf"/>
</dbReference>
<dbReference type="PROSITE" id="PS50943">
    <property type="entry name" value="HTH_CROC1"/>
    <property type="match status" value="1"/>
</dbReference>
<evidence type="ECO:0000259" key="1">
    <source>
        <dbReference type="PROSITE" id="PS50943"/>
    </source>
</evidence>
<dbReference type="Proteomes" id="UP000280444">
    <property type="component" value="Unassembled WGS sequence"/>
</dbReference>
<evidence type="ECO:0000313" key="2">
    <source>
        <dbReference type="EMBL" id="RRC96429.1"/>
    </source>
</evidence>
<keyword evidence="3" id="KW-1185">Reference proteome</keyword>
<dbReference type="OrthoDB" id="5521004at2"/>
<evidence type="ECO:0000313" key="3">
    <source>
        <dbReference type="Proteomes" id="UP000280444"/>
    </source>
</evidence>
<dbReference type="InterPro" id="IPR001387">
    <property type="entry name" value="Cro/C1-type_HTH"/>
</dbReference>
<dbReference type="AlphaFoldDB" id="A0A3P1SHM5"/>
<gene>
    <name evidence="2" type="ORF">EII11_01965</name>
</gene>
<comment type="caution">
    <text evidence="2">The sequence shown here is derived from an EMBL/GenBank/DDBJ whole genome shotgun (WGS) entry which is preliminary data.</text>
</comment>
<dbReference type="EMBL" id="RQZF01000001">
    <property type="protein sequence ID" value="RRC96429.1"/>
    <property type="molecule type" value="Genomic_DNA"/>
</dbReference>
<feature type="domain" description="HTH cro/C1-type" evidence="1">
    <location>
        <begin position="19"/>
        <end position="73"/>
    </location>
</feature>
<accession>A0A3P1SHM5</accession>
<dbReference type="Gene3D" id="1.10.260.40">
    <property type="entry name" value="lambda repressor-like DNA-binding domains"/>
    <property type="match status" value="1"/>
</dbReference>
<sequence length="75" mass="8225">MTVKPAQHEAFAQHVGSAIRAARRHLGMTQEELAELIGVSDRTMRSIEQGKTGVSFDSVLRSAQAVGVRWEVHTP</sequence>
<organism evidence="2 3">
    <name type="scientific">Schaalia canis</name>
    <dbReference type="NCBI Taxonomy" id="100469"/>
    <lineage>
        <taxon>Bacteria</taxon>
        <taxon>Bacillati</taxon>
        <taxon>Actinomycetota</taxon>
        <taxon>Actinomycetes</taxon>
        <taxon>Actinomycetales</taxon>
        <taxon>Actinomycetaceae</taxon>
        <taxon>Schaalia</taxon>
    </lineage>
</organism>
<reference evidence="2 3" key="1">
    <citation type="submission" date="2018-11" db="EMBL/GenBank/DDBJ databases">
        <title>Genomes From Bacteria Associated with the Canine Oral Cavity: a Test Case for Automated Genome-Based Taxonomic Assignment.</title>
        <authorList>
            <person name="Coil D.A."/>
            <person name="Jospin G."/>
            <person name="Darling A.E."/>
            <person name="Wallis C."/>
            <person name="Davis I.J."/>
            <person name="Harris S."/>
            <person name="Eisen J.A."/>
            <person name="Holcombe L.J."/>
            <person name="O'Flynn C."/>
        </authorList>
    </citation>
    <scope>NUCLEOTIDE SEQUENCE [LARGE SCALE GENOMIC DNA]</scope>
    <source>
        <strain evidence="2 3">OH770</strain>
    </source>
</reference>
<dbReference type="Pfam" id="PF01381">
    <property type="entry name" value="HTH_3"/>
    <property type="match status" value="1"/>
</dbReference>
<dbReference type="SMART" id="SM00530">
    <property type="entry name" value="HTH_XRE"/>
    <property type="match status" value="1"/>
</dbReference>